<gene>
    <name evidence="5" type="ORF">P8V03_17085</name>
</gene>
<dbReference type="Proteomes" id="UP001281656">
    <property type="component" value="Unassembled WGS sequence"/>
</dbReference>
<evidence type="ECO:0000259" key="4">
    <source>
        <dbReference type="PROSITE" id="PS50995"/>
    </source>
</evidence>
<reference evidence="5 6" key="1">
    <citation type="submission" date="2023-04" db="EMBL/GenBank/DDBJ databases">
        <title>Clostridium tannerae sp. nov., isolated from the fecal material of an alpaca.</title>
        <authorList>
            <person name="Miller S."/>
            <person name="Hendry M."/>
            <person name="King J."/>
            <person name="Sankaranarayanan K."/>
            <person name="Lawson P.A."/>
        </authorList>
    </citation>
    <scope>NUCLEOTIDE SEQUENCE [LARGE SCALE GENOMIC DNA]</scope>
    <source>
        <strain evidence="5 6">A1-XYC3</strain>
    </source>
</reference>
<dbReference type="InterPro" id="IPR000835">
    <property type="entry name" value="HTH_MarR-typ"/>
</dbReference>
<evidence type="ECO:0000256" key="2">
    <source>
        <dbReference type="ARBA" id="ARBA00023125"/>
    </source>
</evidence>
<evidence type="ECO:0000256" key="1">
    <source>
        <dbReference type="ARBA" id="ARBA00023015"/>
    </source>
</evidence>
<dbReference type="SMART" id="SM00347">
    <property type="entry name" value="HTH_MARR"/>
    <property type="match status" value="1"/>
</dbReference>
<dbReference type="Pfam" id="PF01047">
    <property type="entry name" value="MarR"/>
    <property type="match status" value="1"/>
</dbReference>
<keyword evidence="1" id="KW-0805">Transcription regulation</keyword>
<keyword evidence="6" id="KW-1185">Reference proteome</keyword>
<dbReference type="PANTHER" id="PTHR42756">
    <property type="entry name" value="TRANSCRIPTIONAL REGULATOR, MARR"/>
    <property type="match status" value="1"/>
</dbReference>
<sequence length="158" mass="18519">MKEEQQFLNDKLREEQVEKIFNINKNIQKNLRVRLEKLAKQYGLTSPQLSVIFKIYETPAITLHELSSHMRLTKSTVSGIVDRLNRQGIIVREIPKDNRRIVNLSISEEFKKNNDIYSIKKKFIKDLALNSEDNSSINIEKIIDGLEEFNLLLKDTDF</sequence>
<dbReference type="SUPFAM" id="SSF46785">
    <property type="entry name" value="Winged helix' DNA-binding domain"/>
    <property type="match status" value="1"/>
</dbReference>
<protein>
    <submittedName>
        <fullName evidence="5">MarR family transcriptional regulator</fullName>
    </submittedName>
</protein>
<accession>A0ABU4JXI2</accession>
<keyword evidence="2" id="KW-0238">DNA-binding</keyword>
<name>A0ABU4JXI2_9CLOT</name>
<dbReference type="Gene3D" id="1.10.10.10">
    <property type="entry name" value="Winged helix-like DNA-binding domain superfamily/Winged helix DNA-binding domain"/>
    <property type="match status" value="1"/>
</dbReference>
<dbReference type="EMBL" id="JARUJP010000030">
    <property type="protein sequence ID" value="MDW8802862.1"/>
    <property type="molecule type" value="Genomic_DNA"/>
</dbReference>
<dbReference type="RefSeq" id="WP_318799095.1">
    <property type="nucleotide sequence ID" value="NZ_JARUJP010000030.1"/>
</dbReference>
<evidence type="ECO:0000256" key="3">
    <source>
        <dbReference type="ARBA" id="ARBA00023163"/>
    </source>
</evidence>
<keyword evidence="3" id="KW-0804">Transcription</keyword>
<proteinExistence type="predicted"/>
<dbReference type="InterPro" id="IPR036390">
    <property type="entry name" value="WH_DNA-bd_sf"/>
</dbReference>
<dbReference type="PANTHER" id="PTHR42756:SF1">
    <property type="entry name" value="TRANSCRIPTIONAL REPRESSOR OF EMRAB OPERON"/>
    <property type="match status" value="1"/>
</dbReference>
<evidence type="ECO:0000313" key="5">
    <source>
        <dbReference type="EMBL" id="MDW8802862.1"/>
    </source>
</evidence>
<comment type="caution">
    <text evidence="5">The sequence shown here is derived from an EMBL/GenBank/DDBJ whole genome shotgun (WGS) entry which is preliminary data.</text>
</comment>
<dbReference type="PROSITE" id="PS50995">
    <property type="entry name" value="HTH_MARR_2"/>
    <property type="match status" value="1"/>
</dbReference>
<dbReference type="InterPro" id="IPR036388">
    <property type="entry name" value="WH-like_DNA-bd_sf"/>
</dbReference>
<feature type="domain" description="HTH marR-type" evidence="4">
    <location>
        <begin position="17"/>
        <end position="151"/>
    </location>
</feature>
<evidence type="ECO:0000313" key="6">
    <source>
        <dbReference type="Proteomes" id="UP001281656"/>
    </source>
</evidence>
<organism evidence="5 6">
    <name type="scientific">Clostridium tanneri</name>
    <dbReference type="NCBI Taxonomy" id="3037988"/>
    <lineage>
        <taxon>Bacteria</taxon>
        <taxon>Bacillati</taxon>
        <taxon>Bacillota</taxon>
        <taxon>Clostridia</taxon>
        <taxon>Eubacteriales</taxon>
        <taxon>Clostridiaceae</taxon>
        <taxon>Clostridium</taxon>
    </lineage>
</organism>